<keyword evidence="6" id="KW-1133">Transmembrane helix</keyword>
<dbReference type="GO" id="GO:0004497">
    <property type="term" value="F:monooxygenase activity"/>
    <property type="evidence" value="ECO:0007669"/>
    <property type="project" value="UniProtKB-KW"/>
</dbReference>
<dbReference type="PANTHER" id="PTHR24282">
    <property type="entry name" value="CYTOCHROME P450 FAMILY MEMBER"/>
    <property type="match status" value="1"/>
</dbReference>
<dbReference type="PANTHER" id="PTHR24282:SF255">
    <property type="entry name" value="CYTOCHROME P450 72A11-RELATED"/>
    <property type="match status" value="1"/>
</dbReference>
<evidence type="ECO:0000256" key="7">
    <source>
        <dbReference type="ARBA" id="ARBA00023002"/>
    </source>
</evidence>
<evidence type="ECO:0000256" key="2">
    <source>
        <dbReference type="ARBA" id="ARBA00010617"/>
    </source>
</evidence>
<evidence type="ECO:0000256" key="1">
    <source>
        <dbReference type="ARBA" id="ARBA00004167"/>
    </source>
</evidence>
<evidence type="ECO:0000313" key="13">
    <source>
        <dbReference type="EMBL" id="KAI0522937.1"/>
    </source>
</evidence>
<dbReference type="OrthoDB" id="1470350at2759"/>
<dbReference type="GO" id="GO:0020037">
    <property type="term" value="F:heme binding"/>
    <property type="evidence" value="ECO:0007669"/>
    <property type="project" value="InterPro"/>
</dbReference>
<accession>A0A8T3BVI3</accession>
<dbReference type="InterPro" id="IPR002401">
    <property type="entry name" value="Cyt_P450_E_grp-I"/>
</dbReference>
<evidence type="ECO:0000256" key="9">
    <source>
        <dbReference type="ARBA" id="ARBA00023033"/>
    </source>
</evidence>
<organism evidence="13 14">
    <name type="scientific">Dendrobium nobile</name>
    <name type="common">Orchid</name>
    <dbReference type="NCBI Taxonomy" id="94219"/>
    <lineage>
        <taxon>Eukaryota</taxon>
        <taxon>Viridiplantae</taxon>
        <taxon>Streptophyta</taxon>
        <taxon>Embryophyta</taxon>
        <taxon>Tracheophyta</taxon>
        <taxon>Spermatophyta</taxon>
        <taxon>Magnoliopsida</taxon>
        <taxon>Liliopsida</taxon>
        <taxon>Asparagales</taxon>
        <taxon>Orchidaceae</taxon>
        <taxon>Epidendroideae</taxon>
        <taxon>Malaxideae</taxon>
        <taxon>Dendrobiinae</taxon>
        <taxon>Dendrobium</taxon>
    </lineage>
</organism>
<dbReference type="GO" id="GO:0008202">
    <property type="term" value="P:steroid metabolic process"/>
    <property type="evidence" value="ECO:0007669"/>
    <property type="project" value="UniProtKB-ARBA"/>
</dbReference>
<evidence type="ECO:0000256" key="4">
    <source>
        <dbReference type="ARBA" id="ARBA00022692"/>
    </source>
</evidence>
<keyword evidence="14" id="KW-1185">Reference proteome</keyword>
<dbReference type="EMBL" id="JAGYWB010000005">
    <property type="protein sequence ID" value="KAI0522937.1"/>
    <property type="molecule type" value="Genomic_DNA"/>
</dbReference>
<dbReference type="SMR" id="A0A8T3BVI3"/>
<dbReference type="GO" id="GO:0005506">
    <property type="term" value="F:iron ion binding"/>
    <property type="evidence" value="ECO:0007669"/>
    <property type="project" value="InterPro"/>
</dbReference>
<evidence type="ECO:0000256" key="8">
    <source>
        <dbReference type="ARBA" id="ARBA00023004"/>
    </source>
</evidence>
<evidence type="ECO:0000256" key="3">
    <source>
        <dbReference type="ARBA" id="ARBA00022617"/>
    </source>
</evidence>
<evidence type="ECO:0008006" key="15">
    <source>
        <dbReference type="Google" id="ProtNLM"/>
    </source>
</evidence>
<comment type="caution">
    <text evidence="13">The sequence shown here is derived from an EMBL/GenBank/DDBJ whole genome shotgun (WGS) entry which is preliminary data.</text>
</comment>
<dbReference type="InterPro" id="IPR001128">
    <property type="entry name" value="Cyt_P450"/>
</dbReference>
<evidence type="ECO:0000256" key="11">
    <source>
        <dbReference type="PIRSR" id="PIRSR602401-1"/>
    </source>
</evidence>
<evidence type="ECO:0000313" key="14">
    <source>
        <dbReference type="Proteomes" id="UP000829196"/>
    </source>
</evidence>
<dbReference type="InterPro" id="IPR036396">
    <property type="entry name" value="Cyt_P450_sf"/>
</dbReference>
<keyword evidence="4" id="KW-0812">Transmembrane</keyword>
<dbReference type="Gene3D" id="1.10.630.10">
    <property type="entry name" value="Cytochrome P450"/>
    <property type="match status" value="1"/>
</dbReference>
<dbReference type="InterPro" id="IPR050665">
    <property type="entry name" value="Cytochrome_P450_Monooxygen"/>
</dbReference>
<dbReference type="Pfam" id="PF00067">
    <property type="entry name" value="p450"/>
    <property type="match status" value="1"/>
</dbReference>
<reference evidence="13" key="1">
    <citation type="journal article" date="2022" name="Front. Genet.">
        <title>Chromosome-Scale Assembly of the Dendrobium nobile Genome Provides Insights Into the Molecular Mechanism of the Biosynthesis of the Medicinal Active Ingredient of Dendrobium.</title>
        <authorList>
            <person name="Xu Q."/>
            <person name="Niu S.-C."/>
            <person name="Li K.-L."/>
            <person name="Zheng P.-J."/>
            <person name="Zhang X.-J."/>
            <person name="Jia Y."/>
            <person name="Liu Y."/>
            <person name="Niu Y.-X."/>
            <person name="Yu L.-H."/>
            <person name="Chen D.-F."/>
            <person name="Zhang G.-Q."/>
        </authorList>
    </citation>
    <scope>NUCLEOTIDE SEQUENCE</scope>
    <source>
        <tissue evidence="13">Leaf</tissue>
    </source>
</reference>
<comment type="subcellular location">
    <subcellularLocation>
        <location evidence="1">Membrane</location>
        <topology evidence="1">Single-pass membrane protein</topology>
    </subcellularLocation>
</comment>
<protein>
    <recommendedName>
        <fullName evidence="15">Secologanin synthase</fullName>
    </recommendedName>
</protein>
<dbReference type="GO" id="GO:0016020">
    <property type="term" value="C:membrane"/>
    <property type="evidence" value="ECO:0007669"/>
    <property type="project" value="UniProtKB-SubCell"/>
</dbReference>
<dbReference type="FunFam" id="1.10.630.10:FF:000029">
    <property type="entry name" value="Cytochrome P450 734A1"/>
    <property type="match status" value="1"/>
</dbReference>
<sequence>MELGYWLAFAATAATLAAAGWVGWSAAEWLWFQPWRLERKLMAQGIRGSRYRLHYGDVKENENLVDEARRKPLPLLHSIVDRVVPHLTRVVDLYGGKNKVTLYWFGPSPRVIIMDPELVKDILSSKSGHFEKLRLTPIERLLYMGLFSYDGEKWAKRRRIINPAFHIEKLKMMMPLFSTCCDELISRWEELVDSSGVFDIDVCSEFQKISADVISGTAFSSNYKEGRRIFELQKEQTKLVFHTAENLYIPSSRFIPTQKNQQRNEIYREVTALLKSMIEQREHAIKNGEAKFDDLLGLLMESNRNAQEGDHMQDASFTTKDVIEECRTFYLAGQETTSVLLTWTMIVLSMHPNWQDQARNEVLQVFGQSKPTFEGLSQLKIVTMIFYEVLRLYPPGVTLLRHTYKEMKLGEFTFPPGVQLLLPIILLHHSREFWGEDTEEFNPERFSEGVSKATKNQLIFFPFGWGPRICIGQSFTMIEAKLALALILQRFLVELSPSYAHAPDNMLTLQPQYGAQVILHKLHPL</sequence>
<comment type="similarity">
    <text evidence="2 12">Belongs to the cytochrome P450 family.</text>
</comment>
<keyword evidence="8 11" id="KW-0408">Iron</keyword>
<dbReference type="GO" id="GO:0016705">
    <property type="term" value="F:oxidoreductase activity, acting on paired donors, with incorporation or reduction of molecular oxygen"/>
    <property type="evidence" value="ECO:0007669"/>
    <property type="project" value="InterPro"/>
</dbReference>
<evidence type="ECO:0000256" key="10">
    <source>
        <dbReference type="ARBA" id="ARBA00023136"/>
    </source>
</evidence>
<feature type="binding site" description="axial binding residue" evidence="11">
    <location>
        <position position="470"/>
    </location>
    <ligand>
        <name>heme</name>
        <dbReference type="ChEBI" id="CHEBI:30413"/>
    </ligand>
    <ligandPart>
        <name>Fe</name>
        <dbReference type="ChEBI" id="CHEBI:18248"/>
    </ligandPart>
</feature>
<evidence type="ECO:0000256" key="12">
    <source>
        <dbReference type="RuleBase" id="RU000461"/>
    </source>
</evidence>
<keyword evidence="10" id="KW-0472">Membrane</keyword>
<evidence type="ECO:0000256" key="6">
    <source>
        <dbReference type="ARBA" id="ARBA00022989"/>
    </source>
</evidence>
<dbReference type="InterPro" id="IPR017972">
    <property type="entry name" value="Cyt_P450_CS"/>
</dbReference>
<gene>
    <name evidence="13" type="ORF">KFK09_005326</name>
</gene>
<dbReference type="PROSITE" id="PS00086">
    <property type="entry name" value="CYTOCHROME_P450"/>
    <property type="match status" value="1"/>
</dbReference>
<evidence type="ECO:0000256" key="5">
    <source>
        <dbReference type="ARBA" id="ARBA00022723"/>
    </source>
</evidence>
<dbReference type="AlphaFoldDB" id="A0A8T3BVI3"/>
<keyword evidence="3 11" id="KW-0349">Heme</keyword>
<dbReference type="PRINTS" id="PR00463">
    <property type="entry name" value="EP450I"/>
</dbReference>
<keyword evidence="5 11" id="KW-0479">Metal-binding</keyword>
<name>A0A8T3BVI3_DENNO</name>
<proteinExistence type="inferred from homology"/>
<dbReference type="SUPFAM" id="SSF48264">
    <property type="entry name" value="Cytochrome P450"/>
    <property type="match status" value="1"/>
</dbReference>
<dbReference type="Proteomes" id="UP000829196">
    <property type="component" value="Unassembled WGS sequence"/>
</dbReference>
<keyword evidence="7 12" id="KW-0560">Oxidoreductase</keyword>
<dbReference type="PRINTS" id="PR00385">
    <property type="entry name" value="P450"/>
</dbReference>
<keyword evidence="9 12" id="KW-0503">Monooxygenase</keyword>
<comment type="cofactor">
    <cofactor evidence="11">
        <name>heme</name>
        <dbReference type="ChEBI" id="CHEBI:30413"/>
    </cofactor>
</comment>